<proteinExistence type="predicted"/>
<dbReference type="Proteomes" id="UP000554726">
    <property type="component" value="Unassembled WGS sequence"/>
</dbReference>
<evidence type="ECO:0000313" key="2">
    <source>
        <dbReference type="EMBL" id="MBB4593633.1"/>
    </source>
</evidence>
<keyword evidence="3" id="KW-1185">Reference proteome</keyword>
<gene>
    <name evidence="2" type="ORF">FHR60_002317</name>
</gene>
<name>A0ABR6JLP5_9XANT</name>
<dbReference type="InterPro" id="IPR008517">
    <property type="entry name" value="GNA1162-like"/>
</dbReference>
<comment type="caution">
    <text evidence="2">The sequence shown here is derived from an EMBL/GenBank/DDBJ whole genome shotgun (WGS) entry which is preliminary data.</text>
</comment>
<evidence type="ECO:0000256" key="1">
    <source>
        <dbReference type="SAM" id="SignalP"/>
    </source>
</evidence>
<keyword evidence="1" id="KW-0732">Signal</keyword>
<protein>
    <recommendedName>
        <fullName evidence="4">Lipoprotein</fullName>
    </recommendedName>
</protein>
<dbReference type="Gene3D" id="3.40.50.10610">
    <property type="entry name" value="ABC-type transport auxiliary lipoprotein component"/>
    <property type="match status" value="1"/>
</dbReference>
<evidence type="ECO:0008006" key="4">
    <source>
        <dbReference type="Google" id="ProtNLM"/>
    </source>
</evidence>
<evidence type="ECO:0000313" key="3">
    <source>
        <dbReference type="Proteomes" id="UP000554726"/>
    </source>
</evidence>
<dbReference type="PROSITE" id="PS51257">
    <property type="entry name" value="PROKAR_LIPOPROTEIN"/>
    <property type="match status" value="1"/>
</dbReference>
<accession>A0ABR6JLP5</accession>
<feature type="chain" id="PRO_5046854853" description="Lipoprotein" evidence="1">
    <location>
        <begin position="23"/>
        <end position="219"/>
    </location>
</feature>
<dbReference type="EMBL" id="JACHNS010000004">
    <property type="protein sequence ID" value="MBB4593633.1"/>
    <property type="molecule type" value="Genomic_DNA"/>
</dbReference>
<sequence length="219" mass="23160">MIKKSMKLVAVVWLSLLMAACATQPASRDYTAYKASKPRSILVLPPVSNAPDVDASLSVLSVTTLPLAEAGYYVMPVAPVYETFKQNGITVADDAQNVAPEKLREIFGADAALYITVDKYGSVYQVINSVVIVSAKAKLVDLRTGTTLWQGQAQASSGENQNSGGGLIGMLVTAAVNQVINQVTDRSHAIGNVASQRLLSTGHPGGLLYGPYNPKYGTD</sequence>
<dbReference type="RefSeq" id="WP_184440711.1">
    <property type="nucleotide sequence ID" value="NZ_JACHNS010000004.1"/>
</dbReference>
<organism evidence="2 3">
    <name type="scientific">Xanthomonas cannabis</name>
    <dbReference type="NCBI Taxonomy" id="1885674"/>
    <lineage>
        <taxon>Bacteria</taxon>
        <taxon>Pseudomonadati</taxon>
        <taxon>Pseudomonadota</taxon>
        <taxon>Gammaproteobacteria</taxon>
        <taxon>Lysobacterales</taxon>
        <taxon>Lysobacteraceae</taxon>
        <taxon>Xanthomonas</taxon>
    </lineage>
</organism>
<reference evidence="2 3" key="1">
    <citation type="submission" date="2020-08" db="EMBL/GenBank/DDBJ databases">
        <title>Studying the diversity of plant-associated saprophytic bacteria and their role in host health and plant-pathogen interactions.</title>
        <authorList>
            <person name="Potnis N."/>
        </authorList>
    </citation>
    <scope>NUCLEOTIDE SEQUENCE [LARGE SCALE GENOMIC DNA]</scope>
    <source>
        <strain evidence="2 3">F16</strain>
    </source>
</reference>
<feature type="signal peptide" evidence="1">
    <location>
        <begin position="1"/>
        <end position="22"/>
    </location>
</feature>
<dbReference type="Pfam" id="PF05643">
    <property type="entry name" value="GNA1162-like"/>
    <property type="match status" value="1"/>
</dbReference>